<evidence type="ECO:0000256" key="1">
    <source>
        <dbReference type="SAM" id="MobiDB-lite"/>
    </source>
</evidence>
<evidence type="ECO:0000256" key="2">
    <source>
        <dbReference type="SAM" id="Phobius"/>
    </source>
</evidence>
<evidence type="ECO:0000313" key="4">
    <source>
        <dbReference type="Proteomes" id="UP001165378"/>
    </source>
</evidence>
<keyword evidence="2" id="KW-1133">Transmembrane helix</keyword>
<proteinExistence type="predicted"/>
<keyword evidence="2" id="KW-0812">Transmembrane</keyword>
<keyword evidence="4" id="KW-1185">Reference proteome</keyword>
<organism evidence="3 4">
    <name type="scientific">Yinghuangia soli</name>
    <dbReference type="NCBI Taxonomy" id="2908204"/>
    <lineage>
        <taxon>Bacteria</taxon>
        <taxon>Bacillati</taxon>
        <taxon>Actinomycetota</taxon>
        <taxon>Actinomycetes</taxon>
        <taxon>Kitasatosporales</taxon>
        <taxon>Streptomycetaceae</taxon>
        <taxon>Yinghuangia</taxon>
    </lineage>
</organism>
<comment type="caution">
    <text evidence="3">The sequence shown here is derived from an EMBL/GenBank/DDBJ whole genome shotgun (WGS) entry which is preliminary data.</text>
</comment>
<dbReference type="Proteomes" id="UP001165378">
    <property type="component" value="Unassembled WGS sequence"/>
</dbReference>
<gene>
    <name evidence="3" type="ORF">LZ495_29590</name>
</gene>
<evidence type="ECO:0000313" key="3">
    <source>
        <dbReference type="EMBL" id="MCF2531348.1"/>
    </source>
</evidence>
<dbReference type="AlphaFoldDB" id="A0AA41Q4E3"/>
<accession>A0AA41Q4E3</accession>
<protein>
    <submittedName>
        <fullName evidence="3">AtpZ/AtpI family protein</fullName>
    </submittedName>
</protein>
<name>A0AA41Q4E3_9ACTN</name>
<dbReference type="EMBL" id="JAKFHA010000023">
    <property type="protein sequence ID" value="MCF2531348.1"/>
    <property type="molecule type" value="Genomic_DNA"/>
</dbReference>
<feature type="transmembrane region" description="Helical" evidence="2">
    <location>
        <begin position="31"/>
        <end position="48"/>
    </location>
</feature>
<reference evidence="3" key="1">
    <citation type="submission" date="2022-01" db="EMBL/GenBank/DDBJ databases">
        <title>Genome-Based Taxonomic Classification of the Phylum Actinobacteria.</title>
        <authorList>
            <person name="Gao Y."/>
        </authorList>
    </citation>
    <scope>NUCLEOTIDE SEQUENCE</scope>
    <source>
        <strain evidence="3">KLBMP 8922</strain>
    </source>
</reference>
<sequence>MSESGRRSGPESSREGDPKDRSLADATWSSISYILGGMAVYGGLGWLIDDWTGHSALFLPIGVIVGVALALVLVYFRHGRS</sequence>
<feature type="region of interest" description="Disordered" evidence="1">
    <location>
        <begin position="1"/>
        <end position="23"/>
    </location>
</feature>
<keyword evidence="2" id="KW-0472">Membrane</keyword>
<dbReference type="RefSeq" id="WP_235056012.1">
    <property type="nucleotide sequence ID" value="NZ_JAKFHA010000023.1"/>
</dbReference>
<feature type="transmembrane region" description="Helical" evidence="2">
    <location>
        <begin position="54"/>
        <end position="76"/>
    </location>
</feature>